<feature type="region of interest" description="Disordered" evidence="1">
    <location>
        <begin position="1"/>
        <end position="21"/>
    </location>
</feature>
<dbReference type="EMBL" id="JABXJJ020000003">
    <property type="protein sequence ID" value="MDI5968368.1"/>
    <property type="molecule type" value="Genomic_DNA"/>
</dbReference>
<gene>
    <name evidence="3" type="ORF">POF50_003220</name>
</gene>
<feature type="transmembrane region" description="Helical" evidence="2">
    <location>
        <begin position="142"/>
        <end position="166"/>
    </location>
</feature>
<dbReference type="RefSeq" id="WP_271314880.1">
    <property type="nucleotide sequence ID" value="NZ_JABXJJ020000003.1"/>
</dbReference>
<organism evidence="3">
    <name type="scientific">Streptantibioticus silvisoli</name>
    <dbReference type="NCBI Taxonomy" id="2705255"/>
    <lineage>
        <taxon>Bacteria</taxon>
        <taxon>Bacillati</taxon>
        <taxon>Actinomycetota</taxon>
        <taxon>Actinomycetes</taxon>
        <taxon>Kitasatosporales</taxon>
        <taxon>Streptomycetaceae</taxon>
        <taxon>Streptantibioticus</taxon>
    </lineage>
</organism>
<keyword evidence="2" id="KW-1133">Transmembrane helix</keyword>
<evidence type="ECO:0000313" key="3">
    <source>
        <dbReference type="EMBL" id="MDI5968368.1"/>
    </source>
</evidence>
<sequence length="225" mass="23657">MNETHDTDKSPAGDEDGELDPRDAARIIEQTEIQARRQFETSSPLAALLGAGVFLFGYGAVWFSMRDQRVYAGPAGWSLALLYGLIAVSAIVGSRVSRRATTGVSGRARRQMQAQSAAVMVAGMGAWVVEGALRHLGVSFRIVYGIFGPTVPLIALAAAAGGYAAAREKWPELGLTMAIIAVAAGSTYFGPNGAWGLTGVGCCVALMTYAAVLTVRLRRPSPVQP</sequence>
<comment type="caution">
    <text evidence="3">The sequence shown here is derived from an EMBL/GenBank/DDBJ whole genome shotgun (WGS) entry which is preliminary data.</text>
</comment>
<feature type="transmembrane region" description="Helical" evidence="2">
    <location>
        <begin position="173"/>
        <end position="189"/>
    </location>
</feature>
<name>A0AA90K6Z7_9ACTN</name>
<feature type="transmembrane region" description="Helical" evidence="2">
    <location>
        <begin position="45"/>
        <end position="65"/>
    </location>
</feature>
<feature type="compositionally biased region" description="Basic and acidic residues" evidence="1">
    <location>
        <begin position="1"/>
        <end position="12"/>
    </location>
</feature>
<reference evidence="3" key="1">
    <citation type="submission" date="2023-05" db="EMBL/GenBank/DDBJ databases">
        <title>Streptantibioticus silvisoli sp. nov., acidotolerant actinomycetes 1 from pine litter.</title>
        <authorList>
            <person name="Swiecimska M."/>
            <person name="Golinska P."/>
            <person name="Sangal V."/>
            <person name="Wachnowicz B."/>
            <person name="Goodfellow M."/>
        </authorList>
    </citation>
    <scope>NUCLEOTIDE SEQUENCE</scope>
    <source>
        <strain evidence="3">SL13</strain>
    </source>
</reference>
<proteinExistence type="predicted"/>
<evidence type="ECO:0000256" key="1">
    <source>
        <dbReference type="SAM" id="MobiDB-lite"/>
    </source>
</evidence>
<evidence type="ECO:0000256" key="2">
    <source>
        <dbReference type="SAM" id="Phobius"/>
    </source>
</evidence>
<keyword evidence="2" id="KW-0812">Transmembrane</keyword>
<feature type="transmembrane region" description="Helical" evidence="2">
    <location>
        <begin position="195"/>
        <end position="215"/>
    </location>
</feature>
<feature type="transmembrane region" description="Helical" evidence="2">
    <location>
        <begin position="117"/>
        <end position="136"/>
    </location>
</feature>
<protein>
    <submittedName>
        <fullName evidence="3">Uncharacterized protein</fullName>
    </submittedName>
</protein>
<feature type="transmembrane region" description="Helical" evidence="2">
    <location>
        <begin position="77"/>
        <end position="96"/>
    </location>
</feature>
<accession>A0AA90K6Z7</accession>
<dbReference type="AlphaFoldDB" id="A0AA90K6Z7"/>
<keyword evidence="2" id="KW-0472">Membrane</keyword>